<evidence type="ECO:0000313" key="4">
    <source>
        <dbReference type="EMBL" id="UXD87010.1"/>
    </source>
</evidence>
<dbReference type="EMBL" id="CP054475">
    <property type="protein sequence ID" value="UXD87010.1"/>
    <property type="molecule type" value="Genomic_DNA"/>
</dbReference>
<dbReference type="Gene3D" id="3.20.20.80">
    <property type="entry name" value="Glycosidases"/>
    <property type="match status" value="2"/>
</dbReference>
<sequence length="897" mass="99746">MLIREKTFAAQQDKVFAGTSGRELGFRGFNVSGEVKLAESGFKAFKNNEDAQASLSLLKEKTGANLIRYTLAWEGVQPQPGQVDEGYLAAISQQIAIAADLGLYVLLDYHSDLYSRHTFTADSAATGNGAPRWAVSDVYGKDDCGLPCQLTWSAHKLSDSAVRNAIRGFWADHWVLNKDLADIELYLPASQQCADIRGGQAENSVSVGGWACHGGANQRWHYRQDGTLRSLADTEQCLDVAGAKTAAGTDIQVYQCNGSRAQQFMPDVHGRIHSVLDLNKCLSLNNGNVQLAECLAASQVVGSHQQFMLRDAATHSSLMPQLDFVQSQFVWQLGEMLSYLQAHLTPAQRAMVIGVDPINEPFDGGIGNMSYADWDNEVLWPFYQRVRAEMDQRGWNNTPVFAEPMVFWSSIAGAVAPATGGHYLRYQPGDGFVFNSHFYDQARMGVNDLTVARNGSYFANIDLIRDEARYLNITPFLSEFGMWLDGWGHTDTERVVNATYQGMESSDRVSGKDRYVDFYTPLVSGTQWQWDYYYDNHMELQNGNPQRLLTEDDAWNGENFSVIRDYGQNYNINAELVQRAYPRALQGELLHFSYEGRVPDRADERMNYHSIRVSLPPLFSEREFLRNTEFSFAAWRGRLSDAPTEIYWPRHLAKEQLTVITDAAVFLPGTLSGVPTQHANEVVMIPDRGADSGQRVLVWDDVSADEDSDSLHFALLINGDAGLSSGELADLQAGIRYQLALGKSPVYLTGSMTHSGYSADKGTAANGFSLINARSGLCLDVAGARSWNGTNVQSYRCNGSNAQRWFYDKNTGYLKSALGNKCLDHGGQLRDNGKAVIWDCVNSDNLRWNLQPDAQGYQLIPRSSAAYALDAYGTEDSSDVGLWSRHQGAQQRWKMQF</sequence>
<gene>
    <name evidence="4" type="ORF">HUF19_05940</name>
</gene>
<feature type="domain" description="Ricin B lectin" evidence="3">
    <location>
        <begin position="766"/>
        <end position="896"/>
    </location>
</feature>
<dbReference type="SMART" id="SM00458">
    <property type="entry name" value="RICIN"/>
    <property type="match status" value="2"/>
</dbReference>
<evidence type="ECO:0000313" key="5">
    <source>
        <dbReference type="Proteomes" id="UP001065322"/>
    </source>
</evidence>
<dbReference type="PROSITE" id="PS50231">
    <property type="entry name" value="RICIN_B_LECTIN"/>
    <property type="match status" value="2"/>
</dbReference>
<dbReference type="InterPro" id="IPR052066">
    <property type="entry name" value="Glycosphingolipid_Hydrolases"/>
</dbReference>
<dbReference type="PANTHER" id="PTHR31308:SF3">
    <property type="entry name" value="ENDOGLYCOCERAMIDASE"/>
    <property type="match status" value="1"/>
</dbReference>
<feature type="domain" description="Ricin B lectin" evidence="3">
    <location>
        <begin position="181"/>
        <end position="310"/>
    </location>
</feature>
<dbReference type="Proteomes" id="UP001065322">
    <property type="component" value="Chromosome"/>
</dbReference>
<dbReference type="InterPro" id="IPR035992">
    <property type="entry name" value="Ricin_B-like_lectins"/>
</dbReference>
<dbReference type="PANTHER" id="PTHR31308">
    <property type="match status" value="1"/>
</dbReference>
<proteinExistence type="predicted"/>
<dbReference type="InterPro" id="IPR000772">
    <property type="entry name" value="Ricin_B_lectin"/>
</dbReference>
<protein>
    <submittedName>
        <fullName evidence="4">Ricin-type beta-trefoil lectin domain protein</fullName>
    </submittedName>
</protein>
<dbReference type="Pfam" id="PF00652">
    <property type="entry name" value="Ricin_B_lectin"/>
    <property type="match status" value="2"/>
</dbReference>
<evidence type="ECO:0000256" key="2">
    <source>
        <dbReference type="ARBA" id="ARBA00023295"/>
    </source>
</evidence>
<dbReference type="SUPFAM" id="SSF50370">
    <property type="entry name" value="Ricin B-like lectins"/>
    <property type="match status" value="2"/>
</dbReference>
<reference evidence="5" key="1">
    <citation type="submission" date="2020-06" db="EMBL/GenBank/DDBJ databases">
        <title>Thalassolituus marinus alknpb1M-1, a hydrocarbon-degrading bacterium isolated from the deep-sea overlying water using an in-situ strategy from the South China Sea basin.</title>
        <authorList>
            <person name="Dong C."/>
            <person name="Chen Y."/>
            <person name="Shao Z."/>
        </authorList>
    </citation>
    <scope>NUCLEOTIDE SEQUENCE [LARGE SCALE GENOMIC DNA]</scope>
    <source>
        <strain evidence="5">alknpb1M-1</strain>
    </source>
</reference>
<dbReference type="Pfam" id="PF00150">
    <property type="entry name" value="Cellulase"/>
    <property type="match status" value="1"/>
</dbReference>
<dbReference type="Gene3D" id="2.80.10.50">
    <property type="match status" value="4"/>
</dbReference>
<organism evidence="4 5">
    <name type="scientific">Thalassolituus hydrocarboniclasticus</name>
    <dbReference type="NCBI Taxonomy" id="2742796"/>
    <lineage>
        <taxon>Bacteria</taxon>
        <taxon>Pseudomonadati</taxon>
        <taxon>Pseudomonadota</taxon>
        <taxon>Gammaproteobacteria</taxon>
        <taxon>Oceanospirillales</taxon>
        <taxon>Oceanospirillaceae</taxon>
        <taxon>Thalassolituus</taxon>
    </lineage>
</organism>
<dbReference type="RefSeq" id="WP_260998924.1">
    <property type="nucleotide sequence ID" value="NZ_CP054475.1"/>
</dbReference>
<evidence type="ECO:0000256" key="1">
    <source>
        <dbReference type="ARBA" id="ARBA00022801"/>
    </source>
</evidence>
<name>A0ABY6AAS7_9GAMM</name>
<dbReference type="InterPro" id="IPR001547">
    <property type="entry name" value="Glyco_hydro_5"/>
</dbReference>
<dbReference type="InterPro" id="IPR017853">
    <property type="entry name" value="GH"/>
</dbReference>
<dbReference type="CDD" id="cd23456">
    <property type="entry name" value="beta-trefoil_Ricin_SCDase"/>
    <property type="match status" value="1"/>
</dbReference>
<evidence type="ECO:0000259" key="3">
    <source>
        <dbReference type="SMART" id="SM00458"/>
    </source>
</evidence>
<accession>A0ABY6AAS7</accession>
<keyword evidence="5" id="KW-1185">Reference proteome</keyword>
<keyword evidence="2" id="KW-0326">Glycosidase</keyword>
<dbReference type="SUPFAM" id="SSF51445">
    <property type="entry name" value="(Trans)glycosidases"/>
    <property type="match status" value="1"/>
</dbReference>
<keyword evidence="1" id="KW-0378">Hydrolase</keyword>